<evidence type="ECO:0000256" key="4">
    <source>
        <dbReference type="ARBA" id="ARBA00030762"/>
    </source>
</evidence>
<evidence type="ECO:0000259" key="8">
    <source>
        <dbReference type="Pfam" id="PF21621"/>
    </source>
</evidence>
<dbReference type="Gene3D" id="2.60.120.10">
    <property type="entry name" value="Jelly Rolls"/>
    <property type="match status" value="2"/>
</dbReference>
<dbReference type="InterPro" id="IPR011051">
    <property type="entry name" value="RmlC_Cupin_sf"/>
</dbReference>
<dbReference type="PANTHER" id="PTHR42742">
    <property type="entry name" value="TRANSCRIPTIONAL REPRESSOR MPRA"/>
    <property type="match status" value="1"/>
</dbReference>
<dbReference type="SUPFAM" id="SSF51182">
    <property type="entry name" value="RmlC-like cupins"/>
    <property type="match status" value="1"/>
</dbReference>
<dbReference type="PIRSF" id="PIRSF036894">
    <property type="entry name" value="PMI_Firm_short"/>
    <property type="match status" value="1"/>
</dbReference>
<evidence type="ECO:0000256" key="3">
    <source>
        <dbReference type="ARBA" id="ARBA00029741"/>
    </source>
</evidence>
<keyword evidence="10" id="KW-1185">Reference proteome</keyword>
<dbReference type="CDD" id="cd07010">
    <property type="entry name" value="cupin_PMI_type_I_N_bac"/>
    <property type="match status" value="1"/>
</dbReference>
<dbReference type="STRING" id="926561.GCA_000379025_00919"/>
<dbReference type="InterPro" id="IPR014710">
    <property type="entry name" value="RmlC-like_jellyroll"/>
</dbReference>
<evidence type="ECO:0000256" key="6">
    <source>
        <dbReference type="PIRSR" id="PIRSR036894-2"/>
    </source>
</evidence>
<dbReference type="GO" id="GO:0008270">
    <property type="term" value="F:zinc ion binding"/>
    <property type="evidence" value="ECO:0007669"/>
    <property type="project" value="InterPro"/>
</dbReference>
<keyword evidence="1 5" id="KW-0479">Metal-binding</keyword>
<feature type="binding site" evidence="5">
    <location>
        <position position="101"/>
    </location>
    <ligand>
        <name>Zn(2+)</name>
        <dbReference type="ChEBI" id="CHEBI:29105"/>
    </ligand>
</feature>
<organism evidence="9 10">
    <name type="scientific">Orenia marismortui</name>
    <dbReference type="NCBI Taxonomy" id="46469"/>
    <lineage>
        <taxon>Bacteria</taxon>
        <taxon>Bacillati</taxon>
        <taxon>Bacillota</taxon>
        <taxon>Clostridia</taxon>
        <taxon>Halanaerobiales</taxon>
        <taxon>Halobacteroidaceae</taxon>
        <taxon>Orenia</taxon>
    </lineage>
</organism>
<keyword evidence="2 5" id="KW-0862">Zinc</keyword>
<proteinExistence type="predicted"/>
<dbReference type="Pfam" id="PF21621">
    <property type="entry name" value="MPI_cupin_dom"/>
    <property type="match status" value="1"/>
</dbReference>
<name>A0A4R8HG82_9FIRM</name>
<feature type="domain" description="Phosphomannose isomerase type I catalytic" evidence="7">
    <location>
        <begin position="5"/>
        <end position="109"/>
    </location>
</feature>
<dbReference type="InterPro" id="IPR046457">
    <property type="entry name" value="PMI_typeI_cat"/>
</dbReference>
<dbReference type="InterPro" id="IPR014628">
    <property type="entry name" value="Man6P_isomerase_Firm_short"/>
</dbReference>
<reference evidence="9 10" key="1">
    <citation type="submission" date="2019-03" db="EMBL/GenBank/DDBJ databases">
        <title>Subsurface microbial communities from deep shales in Ohio and West Virginia, USA.</title>
        <authorList>
            <person name="Wrighton K."/>
        </authorList>
    </citation>
    <scope>NUCLEOTIDE SEQUENCE [LARGE SCALE GENOMIC DNA]</scope>
    <source>
        <strain evidence="9 10">MSL 6dP</strain>
    </source>
</reference>
<dbReference type="EMBL" id="SOEG01000001">
    <property type="protein sequence ID" value="TDX59246.1"/>
    <property type="molecule type" value="Genomic_DNA"/>
</dbReference>
<feature type="active site" evidence="6">
    <location>
        <position position="197"/>
    </location>
</feature>
<comment type="caution">
    <text evidence="9">The sequence shown here is derived from an EMBL/GenBank/DDBJ whole genome shotgun (WGS) entry which is preliminary data.</text>
</comment>
<dbReference type="PANTHER" id="PTHR42742:SF3">
    <property type="entry name" value="FRUCTOKINASE"/>
    <property type="match status" value="1"/>
</dbReference>
<comment type="cofactor">
    <cofactor evidence="5">
        <name>Zn(2+)</name>
        <dbReference type="ChEBI" id="CHEBI:29105"/>
    </cofactor>
    <text evidence="5">Binds 1 zinc ion per subunit.</text>
</comment>
<dbReference type="Pfam" id="PF20511">
    <property type="entry name" value="PMI_typeI_cat"/>
    <property type="match status" value="1"/>
</dbReference>
<dbReference type="AlphaFoldDB" id="A0A4R8HG82"/>
<dbReference type="Proteomes" id="UP000295832">
    <property type="component" value="Unassembled WGS sequence"/>
</dbReference>
<evidence type="ECO:0000313" key="10">
    <source>
        <dbReference type="Proteomes" id="UP000295832"/>
    </source>
</evidence>
<feature type="binding site" evidence="5">
    <location>
        <position position="119"/>
    </location>
    <ligand>
        <name>Zn(2+)</name>
        <dbReference type="ChEBI" id="CHEBI:29105"/>
    </ligand>
</feature>
<gene>
    <name evidence="9" type="ORF">C7959_101133</name>
</gene>
<evidence type="ECO:0000256" key="2">
    <source>
        <dbReference type="ARBA" id="ARBA00022833"/>
    </source>
</evidence>
<evidence type="ECO:0000259" key="7">
    <source>
        <dbReference type="Pfam" id="PF20511"/>
    </source>
</evidence>
<evidence type="ECO:0000256" key="1">
    <source>
        <dbReference type="ARBA" id="ARBA00022723"/>
    </source>
</evidence>
<dbReference type="InterPro" id="IPR051804">
    <property type="entry name" value="Carb_Metab_Reg_Kinase/Isom"/>
</dbReference>
<dbReference type="GO" id="GO:0005975">
    <property type="term" value="P:carbohydrate metabolic process"/>
    <property type="evidence" value="ECO:0007669"/>
    <property type="project" value="InterPro"/>
</dbReference>
<protein>
    <recommendedName>
        <fullName evidence="3">Phosphohexomutase</fullName>
    </recommendedName>
    <alternativeName>
        <fullName evidence="4">Phosphomannose isomerase</fullName>
    </alternativeName>
</protein>
<accession>A0A4R8HG82</accession>
<keyword evidence="9" id="KW-0413">Isomerase</keyword>
<dbReference type="InterPro" id="IPR049071">
    <property type="entry name" value="MPI_cupin_dom"/>
</dbReference>
<feature type="binding site" evidence="5">
    <location>
        <position position="177"/>
    </location>
    <ligand>
        <name>Zn(2+)</name>
        <dbReference type="ChEBI" id="CHEBI:29105"/>
    </ligand>
</feature>
<evidence type="ECO:0000313" key="9">
    <source>
        <dbReference type="EMBL" id="TDX59246.1"/>
    </source>
</evidence>
<dbReference type="RefSeq" id="WP_134114255.1">
    <property type="nucleotide sequence ID" value="NZ_SOEG01000001.1"/>
</dbReference>
<sequence>MYPLKFKPIYKEKIWGGVALSNNFGRDLPSDSIGESWEIAAHQNGTSIITNGRFAGQTLMEAVKEEGDKVLGSSAKEEYYDKFPLLVKILDANAKLSVQVHPDDEYANKHENGELGKTEMWYIIDAKEDAKLIYGVKPEIEKEEFAAAIKEGRLEDNLMEITVKAGDVLYIPTGTVHAIEEGIVLAEIQQNSDTTYRVYDWNRLGKDGKPRDLHIESALNVINFGRSPREKVTGLEIREDGYVRRILVSCSYFTTETIDIIKNYRDKTDGSCFYIIMGLKGSAKLIYKNGKVDLKAGETVLLPAALGEYQIKGKCKLIKSYIINPEELKTELLEQGYNKEDINMIEGL</sequence>
<feature type="domain" description="Mannose-6-phosphate isomerase cupin" evidence="8">
    <location>
        <begin position="247"/>
        <end position="322"/>
    </location>
</feature>
<dbReference type="GO" id="GO:0004476">
    <property type="term" value="F:mannose-6-phosphate isomerase activity"/>
    <property type="evidence" value="ECO:0007669"/>
    <property type="project" value="InterPro"/>
</dbReference>
<evidence type="ECO:0000256" key="5">
    <source>
        <dbReference type="PIRSR" id="PIRSR036894-1"/>
    </source>
</evidence>